<dbReference type="InterPro" id="IPR002014">
    <property type="entry name" value="VHS_dom"/>
</dbReference>
<proteinExistence type="inferred from homology"/>
<comment type="caution">
    <text evidence="9">The sequence shown here is derived from an EMBL/GenBank/DDBJ whole genome shotgun (WGS) entry which is preliminary data.</text>
</comment>
<dbReference type="GO" id="GO:0043130">
    <property type="term" value="F:ubiquitin binding"/>
    <property type="evidence" value="ECO:0007669"/>
    <property type="project" value="InterPro"/>
</dbReference>
<dbReference type="PANTHER" id="PTHR45898">
    <property type="entry name" value="TOM1-LIKE PROTEIN"/>
    <property type="match status" value="1"/>
</dbReference>
<feature type="domain" description="GAT" evidence="8">
    <location>
        <begin position="241"/>
        <end position="329"/>
    </location>
</feature>
<dbReference type="GO" id="GO:0005737">
    <property type="term" value="C:cytoplasm"/>
    <property type="evidence" value="ECO:0007669"/>
    <property type="project" value="UniProtKB-ARBA"/>
</dbReference>
<dbReference type="GO" id="GO:0016020">
    <property type="term" value="C:membrane"/>
    <property type="evidence" value="ECO:0007669"/>
    <property type="project" value="UniProtKB-SubCell"/>
</dbReference>
<dbReference type="CDD" id="cd03561">
    <property type="entry name" value="VHS"/>
    <property type="match status" value="1"/>
</dbReference>
<evidence type="ECO:0000313" key="9">
    <source>
        <dbReference type="EMBL" id="KAJ0193867.1"/>
    </source>
</evidence>
<organism evidence="9 10">
    <name type="scientific">Lactuca sativa</name>
    <name type="common">Garden lettuce</name>
    <dbReference type="NCBI Taxonomy" id="4236"/>
    <lineage>
        <taxon>Eukaryota</taxon>
        <taxon>Viridiplantae</taxon>
        <taxon>Streptophyta</taxon>
        <taxon>Embryophyta</taxon>
        <taxon>Tracheophyta</taxon>
        <taxon>Spermatophyta</taxon>
        <taxon>Magnoliopsida</taxon>
        <taxon>eudicotyledons</taxon>
        <taxon>Gunneridae</taxon>
        <taxon>Pentapetalae</taxon>
        <taxon>asterids</taxon>
        <taxon>campanulids</taxon>
        <taxon>Asterales</taxon>
        <taxon>Asteraceae</taxon>
        <taxon>Cichorioideae</taxon>
        <taxon>Cichorieae</taxon>
        <taxon>Lactucinae</taxon>
        <taxon>Lactuca</taxon>
    </lineage>
</organism>
<dbReference type="Gene3D" id="1.25.40.90">
    <property type="match status" value="1"/>
</dbReference>
<feature type="compositionally biased region" description="Polar residues" evidence="6">
    <location>
        <begin position="406"/>
        <end position="417"/>
    </location>
</feature>
<evidence type="ECO:0000313" key="10">
    <source>
        <dbReference type="Proteomes" id="UP000235145"/>
    </source>
</evidence>
<evidence type="ECO:0000259" key="8">
    <source>
        <dbReference type="PROSITE" id="PS50909"/>
    </source>
</evidence>
<dbReference type="GO" id="GO:0035091">
    <property type="term" value="F:phosphatidylinositol binding"/>
    <property type="evidence" value="ECO:0007669"/>
    <property type="project" value="InterPro"/>
</dbReference>
<dbReference type="EMBL" id="NBSK02000008">
    <property type="protein sequence ID" value="KAJ0193867.1"/>
    <property type="molecule type" value="Genomic_DNA"/>
</dbReference>
<keyword evidence="10" id="KW-1185">Reference proteome</keyword>
<protein>
    <recommendedName>
        <fullName evidence="11">VHS domain-containing protein</fullName>
    </recommendedName>
</protein>
<dbReference type="SUPFAM" id="SSF48464">
    <property type="entry name" value="ENTH/VHS domain"/>
    <property type="match status" value="1"/>
</dbReference>
<dbReference type="InterPro" id="IPR004152">
    <property type="entry name" value="GAT_dom"/>
</dbReference>
<evidence type="ECO:0008006" key="11">
    <source>
        <dbReference type="Google" id="ProtNLM"/>
    </source>
</evidence>
<evidence type="ECO:0000256" key="3">
    <source>
        <dbReference type="ARBA" id="ARBA00022448"/>
    </source>
</evidence>
<keyword evidence="3" id="KW-0813">Transport</keyword>
<feature type="compositionally biased region" description="Pro residues" evidence="6">
    <location>
        <begin position="371"/>
        <end position="380"/>
    </location>
</feature>
<evidence type="ECO:0000256" key="6">
    <source>
        <dbReference type="SAM" id="MobiDB-lite"/>
    </source>
</evidence>
<dbReference type="AlphaFoldDB" id="A0A9R1UTU1"/>
<evidence type="ECO:0000259" key="7">
    <source>
        <dbReference type="PROSITE" id="PS50179"/>
    </source>
</evidence>
<dbReference type="PROSITE" id="PS50179">
    <property type="entry name" value="VHS"/>
    <property type="match status" value="1"/>
</dbReference>
<dbReference type="InterPro" id="IPR044836">
    <property type="entry name" value="TOL_plant"/>
</dbReference>
<evidence type="ECO:0000256" key="4">
    <source>
        <dbReference type="ARBA" id="ARBA00022927"/>
    </source>
</evidence>
<evidence type="ECO:0000256" key="5">
    <source>
        <dbReference type="ARBA" id="ARBA00023136"/>
    </source>
</evidence>
<dbReference type="CDD" id="cd14231">
    <property type="entry name" value="GAT_GGA-like_plant"/>
    <property type="match status" value="1"/>
</dbReference>
<dbReference type="GO" id="GO:0043328">
    <property type="term" value="P:protein transport to vacuole involved in ubiquitin-dependent protein catabolic process via the multivesicular body sorting pathway"/>
    <property type="evidence" value="ECO:0007669"/>
    <property type="project" value="InterPro"/>
</dbReference>
<reference evidence="9 10" key="1">
    <citation type="journal article" date="2017" name="Nat. Commun.">
        <title>Genome assembly with in vitro proximity ligation data and whole-genome triplication in lettuce.</title>
        <authorList>
            <person name="Reyes-Chin-Wo S."/>
            <person name="Wang Z."/>
            <person name="Yang X."/>
            <person name="Kozik A."/>
            <person name="Arikit S."/>
            <person name="Song C."/>
            <person name="Xia L."/>
            <person name="Froenicke L."/>
            <person name="Lavelle D.O."/>
            <person name="Truco M.J."/>
            <person name="Xia R."/>
            <person name="Zhu S."/>
            <person name="Xu C."/>
            <person name="Xu H."/>
            <person name="Xu X."/>
            <person name="Cox K."/>
            <person name="Korf I."/>
            <person name="Meyers B.C."/>
            <person name="Michelmore R.W."/>
        </authorList>
    </citation>
    <scope>NUCLEOTIDE SEQUENCE [LARGE SCALE GENOMIC DNA]</scope>
    <source>
        <strain evidence="10">cv. Salinas</strain>
        <tissue evidence="9">Seedlings</tissue>
    </source>
</reference>
<dbReference type="InterPro" id="IPR008942">
    <property type="entry name" value="ENTH_VHS"/>
</dbReference>
<keyword evidence="4" id="KW-0653">Protein transport</keyword>
<feature type="compositionally biased region" description="Pro residues" evidence="6">
    <location>
        <begin position="497"/>
        <end position="508"/>
    </location>
</feature>
<dbReference type="Pfam" id="PF03127">
    <property type="entry name" value="GAT"/>
    <property type="match status" value="1"/>
</dbReference>
<feature type="compositionally biased region" description="Acidic residues" evidence="6">
    <location>
        <begin position="383"/>
        <end position="393"/>
    </location>
</feature>
<feature type="domain" description="VHS" evidence="7">
    <location>
        <begin position="26"/>
        <end position="197"/>
    </location>
</feature>
<feature type="region of interest" description="Disordered" evidence="6">
    <location>
        <begin position="358"/>
        <end position="532"/>
    </location>
</feature>
<keyword evidence="5" id="KW-0472">Membrane</keyword>
<comment type="similarity">
    <text evidence="2">Belongs to the TOM1 family.</text>
</comment>
<accession>A0A9R1UTU1</accession>
<evidence type="ECO:0000256" key="2">
    <source>
        <dbReference type="ARBA" id="ARBA00007708"/>
    </source>
</evidence>
<feature type="compositionally biased region" description="Low complexity" evidence="6">
    <location>
        <begin position="454"/>
        <end position="485"/>
    </location>
</feature>
<dbReference type="Gene3D" id="1.20.58.160">
    <property type="match status" value="1"/>
</dbReference>
<dbReference type="InterPro" id="IPR038425">
    <property type="entry name" value="GAT_sf"/>
</dbReference>
<dbReference type="PANTHER" id="PTHR45898:SF2">
    <property type="entry name" value="TOM1-LIKE PROTEIN 6"/>
    <property type="match status" value="1"/>
</dbReference>
<dbReference type="SUPFAM" id="SSF89009">
    <property type="entry name" value="GAT-like domain"/>
    <property type="match status" value="1"/>
</dbReference>
<dbReference type="PROSITE" id="PS50909">
    <property type="entry name" value="GAT"/>
    <property type="match status" value="1"/>
</dbReference>
<sequence>MMLPATAFSSSSSSSANSAVVRVDKATSEFLNGPDWTINIDICDTINANPWLVKDVVKALKKRLQHKNPHVQLLSLTLLETMVKNCGDNVHYQIAERNILPEMIKIVKKKVNQNVPKARKLKPTLTELEFKIPFHDGVWFPNGWNSIPSESFTDMRVREKILVLLDSWQEAFGGRGGKYPQYYFAYDELRQAGVQFPHRSPDAAPIFTPPVTHHPSVGPTQPNYGMPSNSSTRLDEAMASEIENLSMSVIESMRNVSELLSEMLQEVDPNDRAAIKDEVIVDVVDRCRSNQKKLMQMLASTSDEELLGQGIELNDNLQTVLAKHDAIASGSPIPAQLTNSIASPSNTNNTLEPQIKSTEEKENLKSTVPVAAPPPVPPPSGNDGDDEEDEDDFALLARRHSKAQVGPTSDPSLSMALTITDPPPPLNTTKADDMIDFLSLTLSSPNPPSPPPVTTSHDQSPPVSTTAQQQQQHYPHQPQPSMSSYVVPWAQSEPQPQHQPPPQPPPVQPQYQQQNLSPGGYIPPPWAATPGYYTNPYQPSPVTYTYPTPSYNNINNTSSQQVNLYSNRAAAGGVSGDSQVAAGGGSGGSQRPFIPSYRLFEDLNVLGNPNTTSGSSSGESMLGARK</sequence>
<dbReference type="Proteomes" id="UP000235145">
    <property type="component" value="Unassembled WGS sequence"/>
</dbReference>
<name>A0A9R1UTU1_LACSA</name>
<dbReference type="Pfam" id="PF00790">
    <property type="entry name" value="VHS"/>
    <property type="match status" value="1"/>
</dbReference>
<comment type="subcellular location">
    <subcellularLocation>
        <location evidence="1">Membrane</location>
        <topology evidence="1">Peripheral membrane protein</topology>
    </subcellularLocation>
</comment>
<evidence type="ECO:0000256" key="1">
    <source>
        <dbReference type="ARBA" id="ARBA00004170"/>
    </source>
</evidence>
<gene>
    <name evidence="9" type="ORF">LSAT_V11C800437520</name>
</gene>
<dbReference type="SMART" id="SM00288">
    <property type="entry name" value="VHS"/>
    <property type="match status" value="1"/>
</dbReference>